<accession>A0A6V8N4Z4</accession>
<evidence type="ECO:0000256" key="2">
    <source>
        <dbReference type="SAM" id="Phobius"/>
    </source>
</evidence>
<reference evidence="5" key="1">
    <citation type="submission" date="2020-06" db="EMBL/GenBank/DDBJ databases">
        <title>Draft genomic sequecing of Geomonas sp. Red745.</title>
        <authorList>
            <person name="Itoh H."/>
            <person name="Xu Z.X."/>
            <person name="Ushijima N."/>
            <person name="Masuda Y."/>
            <person name="Shiratori Y."/>
            <person name="Senoo K."/>
        </authorList>
    </citation>
    <scope>NUCLEOTIDE SEQUENCE [LARGE SCALE GENOMIC DNA]</scope>
    <source>
        <strain evidence="5">Red745</strain>
    </source>
</reference>
<name>A0A6V8N4Z4_9BACT</name>
<evidence type="ECO:0000313" key="5">
    <source>
        <dbReference type="Proteomes" id="UP000587586"/>
    </source>
</evidence>
<dbReference type="InterPro" id="IPR003782">
    <property type="entry name" value="SCO1/SenC"/>
</dbReference>
<dbReference type="Proteomes" id="UP000587586">
    <property type="component" value="Unassembled WGS sequence"/>
</dbReference>
<dbReference type="SUPFAM" id="SSF52833">
    <property type="entry name" value="Thioredoxin-like"/>
    <property type="match status" value="1"/>
</dbReference>
<dbReference type="EMBL" id="BLXZ01000002">
    <property type="protein sequence ID" value="GFO67596.1"/>
    <property type="molecule type" value="Genomic_DNA"/>
</dbReference>
<keyword evidence="3" id="KW-0732">Signal</keyword>
<keyword evidence="2" id="KW-1133">Transmembrane helix</keyword>
<keyword evidence="5" id="KW-1185">Reference proteome</keyword>
<evidence type="ECO:0000256" key="3">
    <source>
        <dbReference type="SAM" id="SignalP"/>
    </source>
</evidence>
<dbReference type="AlphaFoldDB" id="A0A6V8N4Z4"/>
<proteinExistence type="inferred from homology"/>
<dbReference type="PANTHER" id="PTHR12151:SF8">
    <property type="entry name" value="THIOREDOXIN DOMAIN-CONTAINING PROTEIN"/>
    <property type="match status" value="1"/>
</dbReference>
<protein>
    <submittedName>
        <fullName evidence="4">Cytochrome-c oxidase</fullName>
    </submittedName>
</protein>
<evidence type="ECO:0000313" key="4">
    <source>
        <dbReference type="EMBL" id="GFO67596.1"/>
    </source>
</evidence>
<feature type="signal peptide" evidence="3">
    <location>
        <begin position="1"/>
        <end position="21"/>
    </location>
</feature>
<comment type="caution">
    <text evidence="4">The sequence shown here is derived from an EMBL/GenBank/DDBJ whole genome shotgun (WGS) entry which is preliminary data.</text>
</comment>
<keyword evidence="2" id="KW-0472">Membrane</keyword>
<organism evidence="4 5">
    <name type="scientific">Geomonas limicola</name>
    <dbReference type="NCBI Taxonomy" id="2740186"/>
    <lineage>
        <taxon>Bacteria</taxon>
        <taxon>Pseudomonadati</taxon>
        <taxon>Thermodesulfobacteriota</taxon>
        <taxon>Desulfuromonadia</taxon>
        <taxon>Geobacterales</taxon>
        <taxon>Geobacteraceae</taxon>
        <taxon>Geomonas</taxon>
    </lineage>
</organism>
<feature type="chain" id="PRO_5028258671" evidence="3">
    <location>
        <begin position="22"/>
        <end position="272"/>
    </location>
</feature>
<feature type="transmembrane region" description="Helical" evidence="2">
    <location>
        <begin position="238"/>
        <end position="259"/>
    </location>
</feature>
<dbReference type="InterPro" id="IPR036249">
    <property type="entry name" value="Thioredoxin-like_sf"/>
</dbReference>
<sequence length="272" mass="30032">MVRRTGLFLVLAACWASLCAAAPATSQPSPDGGETATKVGLDERLGARLPLDLVFRDETGKEVRLRELITGPTIVLPVYYGCSNVCNYLQGGLARALPEVKREPGKEYRVISVSIDETETPELAARYQRMYLSALRVNFPPGGWKFLTGDAQNIKRFADAAGYRFQRKGRDFLHPVASFVVAGDGMIVRYLYGTNFLSKDLTLALLEAREGKVGTTIRKVVDYCFSFDPNSKSYEFNLLRVSATVVILCCGGFFLFLVLTGRKGKQHPLGDK</sequence>
<dbReference type="CDD" id="cd02968">
    <property type="entry name" value="SCO"/>
    <property type="match status" value="1"/>
</dbReference>
<keyword evidence="2" id="KW-0812">Transmembrane</keyword>
<evidence type="ECO:0000256" key="1">
    <source>
        <dbReference type="ARBA" id="ARBA00010996"/>
    </source>
</evidence>
<dbReference type="Gene3D" id="3.40.30.10">
    <property type="entry name" value="Glutaredoxin"/>
    <property type="match status" value="1"/>
</dbReference>
<gene>
    <name evidence="4" type="primary">sco</name>
    <name evidence="4" type="ORF">GMLC_11750</name>
</gene>
<comment type="similarity">
    <text evidence="1">Belongs to the SCO1/2 family.</text>
</comment>
<dbReference type="PANTHER" id="PTHR12151">
    <property type="entry name" value="ELECTRON TRANSPORT PROTIN SCO1/SENC FAMILY MEMBER"/>
    <property type="match status" value="1"/>
</dbReference>